<dbReference type="GO" id="GO:0005634">
    <property type="term" value="C:nucleus"/>
    <property type="evidence" value="ECO:0007669"/>
    <property type="project" value="UniProtKB-SubCell"/>
</dbReference>
<keyword evidence="14" id="KW-0175">Coiled coil</keyword>
<dbReference type="InterPro" id="IPR015988">
    <property type="entry name" value="STAT_TF_CC"/>
</dbReference>
<reference evidence="16" key="1">
    <citation type="submission" date="2025-08" db="UniProtKB">
        <authorList>
            <consortium name="Ensembl"/>
        </authorList>
    </citation>
    <scope>IDENTIFICATION</scope>
</reference>
<evidence type="ECO:0000256" key="13">
    <source>
        <dbReference type="RuleBase" id="RU046415"/>
    </source>
</evidence>
<dbReference type="PANTHER" id="PTHR11801">
    <property type="entry name" value="SIGNAL TRANSDUCER AND ACTIVATOR OF TRANSCRIPTION"/>
    <property type="match status" value="1"/>
</dbReference>
<evidence type="ECO:0000256" key="1">
    <source>
        <dbReference type="ARBA" id="ARBA00004123"/>
    </source>
</evidence>
<evidence type="ECO:0000256" key="10">
    <source>
        <dbReference type="ARBA" id="ARBA00023163"/>
    </source>
</evidence>
<keyword evidence="5 13" id="KW-0597">Phosphoprotein</keyword>
<comment type="subcellular location">
    <subcellularLocation>
        <location evidence="2 13">Cytoplasm</location>
    </subcellularLocation>
    <subcellularLocation>
        <location evidence="1 13">Nucleus</location>
    </subcellularLocation>
</comment>
<organism evidence="16 17">
    <name type="scientific">Dicentrarchus labrax</name>
    <name type="common">European seabass</name>
    <name type="synonym">Morone labrax</name>
    <dbReference type="NCBI Taxonomy" id="13489"/>
    <lineage>
        <taxon>Eukaryota</taxon>
        <taxon>Metazoa</taxon>
        <taxon>Chordata</taxon>
        <taxon>Craniata</taxon>
        <taxon>Vertebrata</taxon>
        <taxon>Euteleostomi</taxon>
        <taxon>Actinopterygii</taxon>
        <taxon>Neopterygii</taxon>
        <taxon>Teleostei</taxon>
        <taxon>Neoteleostei</taxon>
        <taxon>Acanthomorphata</taxon>
        <taxon>Eupercaria</taxon>
        <taxon>Moronidae</taxon>
        <taxon>Dicentrarchus</taxon>
    </lineage>
</organism>
<evidence type="ECO:0000256" key="3">
    <source>
        <dbReference type="ARBA" id="ARBA00005586"/>
    </source>
</evidence>
<dbReference type="Pfam" id="PF01017">
    <property type="entry name" value="STAT_alpha"/>
    <property type="match status" value="1"/>
</dbReference>
<evidence type="ECO:0000256" key="8">
    <source>
        <dbReference type="ARBA" id="ARBA00023125"/>
    </source>
</evidence>
<dbReference type="SMART" id="SM00964">
    <property type="entry name" value="STAT_int"/>
    <property type="match status" value="1"/>
</dbReference>
<dbReference type="Gene3D" id="1.10.532.10">
    <property type="entry name" value="STAT transcription factor, N-terminal domain"/>
    <property type="match status" value="1"/>
</dbReference>
<dbReference type="Gene3D" id="3.30.505.10">
    <property type="entry name" value="SH2 domain"/>
    <property type="match status" value="1"/>
</dbReference>
<evidence type="ECO:0000313" key="16">
    <source>
        <dbReference type="Ensembl" id="ENSDLAP00005049132.2"/>
    </source>
</evidence>
<accession>A0A8C4NUZ5</accession>
<keyword evidence="11 13" id="KW-0539">Nucleus</keyword>
<dbReference type="InterPro" id="IPR000980">
    <property type="entry name" value="SH2"/>
</dbReference>
<keyword evidence="9 13" id="KW-0010">Activator</keyword>
<dbReference type="InterPro" id="IPR012345">
    <property type="entry name" value="STAT_TF_DNA-bd_N"/>
</dbReference>
<dbReference type="Gene3D" id="1.10.238.10">
    <property type="entry name" value="EF-hand"/>
    <property type="match status" value="1"/>
</dbReference>
<evidence type="ECO:0000256" key="6">
    <source>
        <dbReference type="ARBA" id="ARBA00022999"/>
    </source>
</evidence>
<dbReference type="SUPFAM" id="SSF48092">
    <property type="entry name" value="Transcription factor STAT-4 N-domain"/>
    <property type="match status" value="1"/>
</dbReference>
<feature type="coiled-coil region" evidence="14">
    <location>
        <begin position="271"/>
        <end position="298"/>
    </location>
</feature>
<comment type="similarity">
    <text evidence="3 13">Belongs to the transcription factor STAT family.</text>
</comment>
<reference evidence="16" key="2">
    <citation type="submission" date="2025-09" db="UniProtKB">
        <authorList>
            <consortium name="Ensembl"/>
        </authorList>
    </citation>
    <scope>IDENTIFICATION</scope>
</reference>
<dbReference type="GO" id="GO:0003700">
    <property type="term" value="F:DNA-binding transcription factor activity"/>
    <property type="evidence" value="ECO:0007669"/>
    <property type="project" value="InterPro"/>
</dbReference>
<dbReference type="InterPro" id="IPR036535">
    <property type="entry name" value="STAT_N_sf"/>
</dbReference>
<dbReference type="InterPro" id="IPR048988">
    <property type="entry name" value="STAT_linker"/>
</dbReference>
<sequence length="762" mass="87319">MRYVVFQTGHLFLQMAQWQELLRLDSELQSRVSQLYEGKLPREIRHYLCVVIESQDWDSAADDENKARTCFNALLEYLEEQWNRSIQENNILQGPDFPGIRDYLMKHFQAQPLYLAVILSKCLKEEKKILATASEAQGCGNPALDQKWRMLDNKVNEMKRRTSDLKKEIKSLEDQNENLEFLQETWQIQVKEHVGLAQSQAVVKEKCLKQANIITQTKQILLQQIVNILKLTEEIVATLTDVELPEWKRRQQMACIGSPVDISLDHLQKWFTTVAEELLRVREQLQKLQDQNTKYSSTDNSNLAGPMAEIEKFALSLLRKLVANALVVAKQPAMSSLQQRPLMLKTRVRFSVTVRFLANLPVFKDLLKVKPVFDKDVQEAKTIKGFRHFEFNREECKVLDVDTPDGGLVAEFGHMFLKEKRGRYKGSSETRLGVTEELHIIKFVAEFKHAGLECNLEASSLPVIVISSTNQVLSAWASVMWYNTLSTSEPRNLSLFADPPPLTWQQLSQVLSWQFLSVGKRGLDEDQLAMLRDKIVGDGPDDLVHWSKFSKNEGAWIWIDGILDLVKKHLVDLWRDGCIMGFVSRKRTLTLLQEKQTGTFLLRFSETNKDGAITFSWVEHTNGETHVHAVQPYTKPELSGMCLPDIINLYSLKAETNVTGNPLRYLYPDIHKDTALGRYYKNSPLSATQKIIDGYVKRTNIPVSTFPTPPPSPPREIPFTDMDMDMDTEISMDLDQLLQELYPDFFGPGTSSQSFADYSSSY</sequence>
<dbReference type="AlphaFoldDB" id="A0A8C4NUZ5"/>
<dbReference type="SUPFAM" id="SSF55550">
    <property type="entry name" value="SH2 domain"/>
    <property type="match status" value="1"/>
</dbReference>
<dbReference type="GO" id="GO:0005737">
    <property type="term" value="C:cytoplasm"/>
    <property type="evidence" value="ECO:0007669"/>
    <property type="project" value="UniProtKB-SubCell"/>
</dbReference>
<dbReference type="SUPFAM" id="SSF47655">
    <property type="entry name" value="STAT"/>
    <property type="match status" value="1"/>
</dbReference>
<protein>
    <recommendedName>
        <fullName evidence="13">Signal transducer and activator of transcription</fullName>
    </recommendedName>
</protein>
<dbReference type="InterPro" id="IPR013800">
    <property type="entry name" value="STAT_TF_alpha"/>
</dbReference>
<dbReference type="Pfam" id="PF00017">
    <property type="entry name" value="SH2"/>
    <property type="match status" value="1"/>
</dbReference>
<evidence type="ECO:0000256" key="2">
    <source>
        <dbReference type="ARBA" id="ARBA00004496"/>
    </source>
</evidence>
<dbReference type="Proteomes" id="UP000694389">
    <property type="component" value="Unassembled WGS sequence"/>
</dbReference>
<keyword evidence="10 13" id="KW-0804">Transcription</keyword>
<dbReference type="InterPro" id="IPR008967">
    <property type="entry name" value="p53-like_TF_DNA-bd_sf"/>
</dbReference>
<dbReference type="InterPro" id="IPR013799">
    <property type="entry name" value="STAT_TF_prot_interaction"/>
</dbReference>
<dbReference type="Pfam" id="PF02864">
    <property type="entry name" value="STAT_bind"/>
    <property type="match status" value="1"/>
</dbReference>
<dbReference type="Pfam" id="PF02865">
    <property type="entry name" value="STAT_int"/>
    <property type="match status" value="1"/>
</dbReference>
<keyword evidence="4 13" id="KW-0963">Cytoplasm</keyword>
<dbReference type="InterPro" id="IPR013801">
    <property type="entry name" value="STAT_TF_DNA-bd"/>
</dbReference>
<feature type="domain" description="SH2" evidence="15">
    <location>
        <begin position="574"/>
        <end position="710"/>
    </location>
</feature>
<evidence type="ECO:0000256" key="5">
    <source>
        <dbReference type="ARBA" id="ARBA00022553"/>
    </source>
</evidence>
<dbReference type="Gene3D" id="1.20.1050.20">
    <property type="entry name" value="STAT transcription factor, all-alpha domain"/>
    <property type="match status" value="1"/>
</dbReference>
<dbReference type="Pfam" id="PF21354">
    <property type="entry name" value="STAT_linker"/>
    <property type="match status" value="1"/>
</dbReference>
<dbReference type="InterPro" id="IPR036860">
    <property type="entry name" value="SH2_dom_sf"/>
</dbReference>
<evidence type="ECO:0000256" key="11">
    <source>
        <dbReference type="ARBA" id="ARBA00023242"/>
    </source>
</evidence>
<dbReference type="Ensembl" id="ENSDLAT00005052364.2">
    <property type="protein sequence ID" value="ENSDLAP00005049132.2"/>
    <property type="gene ID" value="ENSDLAG00005021526.2"/>
</dbReference>
<dbReference type="GO" id="GO:0003677">
    <property type="term" value="F:DNA binding"/>
    <property type="evidence" value="ECO:0007669"/>
    <property type="project" value="UniProtKB-KW"/>
</dbReference>
<evidence type="ECO:0000256" key="9">
    <source>
        <dbReference type="ARBA" id="ARBA00023159"/>
    </source>
</evidence>
<dbReference type="FunFam" id="3.30.505.10:FF:000003">
    <property type="entry name" value="Signal transducer and activator of transcription"/>
    <property type="match status" value="1"/>
</dbReference>
<evidence type="ECO:0000256" key="7">
    <source>
        <dbReference type="ARBA" id="ARBA00023015"/>
    </source>
</evidence>
<dbReference type="GO" id="GO:0007165">
    <property type="term" value="P:signal transduction"/>
    <property type="evidence" value="ECO:0007669"/>
    <property type="project" value="InterPro"/>
</dbReference>
<dbReference type="PROSITE" id="PS50001">
    <property type="entry name" value="SH2"/>
    <property type="match status" value="1"/>
</dbReference>
<gene>
    <name evidence="16" type="primary">LOC127366128</name>
</gene>
<keyword evidence="17" id="KW-1185">Reference proteome</keyword>
<keyword evidence="7 13" id="KW-0805">Transcription regulation</keyword>
<keyword evidence="8 13" id="KW-0238">DNA-binding</keyword>
<evidence type="ECO:0000256" key="14">
    <source>
        <dbReference type="SAM" id="Coils"/>
    </source>
</evidence>
<dbReference type="GeneTree" id="ENSGT01050000244905"/>
<dbReference type="Gene3D" id="2.60.40.630">
    <property type="entry name" value="STAT transcription factor, DNA-binding domain"/>
    <property type="match status" value="1"/>
</dbReference>
<proteinExistence type="inferred from homology"/>
<evidence type="ECO:0000313" key="17">
    <source>
        <dbReference type="Proteomes" id="UP000694389"/>
    </source>
</evidence>
<evidence type="ECO:0000256" key="12">
    <source>
        <dbReference type="PROSITE-ProRule" id="PRU00191"/>
    </source>
</evidence>
<dbReference type="InterPro" id="IPR001217">
    <property type="entry name" value="STAT"/>
</dbReference>
<dbReference type="SUPFAM" id="SSF49417">
    <property type="entry name" value="p53-like transcription factors"/>
    <property type="match status" value="1"/>
</dbReference>
<evidence type="ECO:0000256" key="4">
    <source>
        <dbReference type="ARBA" id="ARBA00022490"/>
    </source>
</evidence>
<keyword evidence="6 12" id="KW-0727">SH2 domain</keyword>
<name>A0A8C4NUZ5_DICLA</name>
<evidence type="ECO:0000259" key="15">
    <source>
        <dbReference type="PROSITE" id="PS50001"/>
    </source>
</evidence>
<feature type="coiled-coil region" evidence="14">
    <location>
        <begin position="155"/>
        <end position="189"/>
    </location>
</feature>